<evidence type="ECO:0000256" key="10">
    <source>
        <dbReference type="ARBA" id="ARBA00023270"/>
    </source>
</evidence>
<feature type="domain" description="Alpha-D-phosphohexomutase alpha/beta/alpha" evidence="16">
    <location>
        <begin position="62"/>
        <end position="182"/>
    </location>
</feature>
<comment type="subcellular location">
    <subcellularLocation>
        <location evidence="13">Cytoplasm</location>
    </subcellularLocation>
</comment>
<evidence type="ECO:0000256" key="11">
    <source>
        <dbReference type="ARBA" id="ARBA00048791"/>
    </source>
</evidence>
<dbReference type="InterPro" id="IPR028581">
    <property type="entry name" value="DeoC_typeI"/>
</dbReference>
<dbReference type="PRINTS" id="PR00509">
    <property type="entry name" value="PGMPMM"/>
</dbReference>
<evidence type="ECO:0000313" key="20">
    <source>
        <dbReference type="Proteomes" id="UP000540191"/>
    </source>
</evidence>
<comment type="catalytic activity">
    <reaction evidence="11 13">
        <text>2-deoxy-D-ribose 5-phosphate = D-glyceraldehyde 3-phosphate + acetaldehyde</text>
        <dbReference type="Rhea" id="RHEA:12821"/>
        <dbReference type="ChEBI" id="CHEBI:15343"/>
        <dbReference type="ChEBI" id="CHEBI:59776"/>
        <dbReference type="ChEBI" id="CHEBI:62877"/>
        <dbReference type="EC" id="4.1.2.4"/>
    </reaction>
</comment>
<dbReference type="Pfam" id="PF02878">
    <property type="entry name" value="PGM_PMM_I"/>
    <property type="match status" value="1"/>
</dbReference>
<proteinExistence type="inferred from homology"/>
<dbReference type="PANTHER" id="PTHR45745">
    <property type="entry name" value="PHOSPHOMANNOMUTASE 45A"/>
    <property type="match status" value="1"/>
</dbReference>
<feature type="active site" description="Schiff-base intermediate with acetaldehyde" evidence="13">
    <location>
        <position position="771"/>
    </location>
</feature>
<dbReference type="GO" id="GO:0008973">
    <property type="term" value="F:phosphopentomutase activity"/>
    <property type="evidence" value="ECO:0007669"/>
    <property type="project" value="TreeGrafter"/>
</dbReference>
<evidence type="ECO:0000256" key="3">
    <source>
        <dbReference type="ARBA" id="ARBA00010936"/>
    </source>
</evidence>
<dbReference type="Gene3D" id="3.30.310.50">
    <property type="entry name" value="Alpha-D-phosphohexomutase, C-terminal domain"/>
    <property type="match status" value="1"/>
</dbReference>
<evidence type="ECO:0000256" key="8">
    <source>
        <dbReference type="ARBA" id="ARBA00023235"/>
    </source>
</evidence>
<dbReference type="InterPro" id="IPR005845">
    <property type="entry name" value="A-D-PHexomutase_a/b/a-II"/>
</dbReference>
<comment type="function">
    <text evidence="12 13">Catalyzes a reversible aldol reaction between acetaldehyde and D-glyceraldehyde 3-phosphate to generate 2-deoxy-D-ribose 5-phosphate.</text>
</comment>
<feature type="compositionally biased region" description="Basic and acidic residues" evidence="14">
    <location>
        <begin position="480"/>
        <end position="495"/>
    </location>
</feature>
<dbReference type="InterPro" id="IPR005846">
    <property type="entry name" value="A-D-PHexomutase_a/b/a-III"/>
</dbReference>
<comment type="pathway">
    <text evidence="13">Carbohydrate degradation; 2-deoxy-D-ribose 1-phosphate degradation; D-glyceraldehyde 3-phosphate and acetaldehyde from 2-deoxy-alpha-D-ribose 1-phosphate: step 2/2.</text>
</comment>
<evidence type="ECO:0000256" key="12">
    <source>
        <dbReference type="ARBA" id="ARBA00056337"/>
    </source>
</evidence>
<dbReference type="InterPro" id="IPR016055">
    <property type="entry name" value="A-D-PHexomutase_a/b/a-I/II/III"/>
</dbReference>
<evidence type="ECO:0000256" key="1">
    <source>
        <dbReference type="ARBA" id="ARBA00001946"/>
    </source>
</evidence>
<dbReference type="GO" id="GO:0004139">
    <property type="term" value="F:deoxyribose-phosphate aldolase activity"/>
    <property type="evidence" value="ECO:0007669"/>
    <property type="project" value="UniProtKB-UniRule"/>
</dbReference>
<organism evidence="19 20">
    <name type="scientific">Micrococcus cohnii</name>
    <dbReference type="NCBI Taxonomy" id="993416"/>
    <lineage>
        <taxon>Bacteria</taxon>
        <taxon>Bacillati</taxon>
        <taxon>Actinomycetota</taxon>
        <taxon>Actinomycetes</taxon>
        <taxon>Micrococcales</taxon>
        <taxon>Micrococcaceae</taxon>
        <taxon>Micrococcus</taxon>
    </lineage>
</organism>
<evidence type="ECO:0000256" key="2">
    <source>
        <dbReference type="ARBA" id="ARBA00010231"/>
    </source>
</evidence>
<evidence type="ECO:0000259" key="17">
    <source>
        <dbReference type="Pfam" id="PF02879"/>
    </source>
</evidence>
<dbReference type="Pfam" id="PF02880">
    <property type="entry name" value="PGM_PMM_III"/>
    <property type="match status" value="1"/>
</dbReference>
<dbReference type="InterPro" id="IPR005841">
    <property type="entry name" value="Alpha-D-phosphohexomutase_SF"/>
</dbReference>
<dbReference type="GO" id="GO:0000287">
    <property type="term" value="F:magnesium ion binding"/>
    <property type="evidence" value="ECO:0007669"/>
    <property type="project" value="InterPro"/>
</dbReference>
<comment type="caution">
    <text evidence="19">The sequence shown here is derived from an EMBL/GenBank/DDBJ whole genome shotgun (WGS) entry which is preliminary data.</text>
</comment>
<dbReference type="Pfam" id="PF02879">
    <property type="entry name" value="PGM_PMM_II"/>
    <property type="match status" value="1"/>
</dbReference>
<dbReference type="GO" id="GO:0009264">
    <property type="term" value="P:deoxyribonucleotide catabolic process"/>
    <property type="evidence" value="ECO:0007669"/>
    <property type="project" value="UniProtKB-UniRule"/>
</dbReference>
<evidence type="ECO:0000313" key="19">
    <source>
        <dbReference type="EMBL" id="MBB4734647.1"/>
    </source>
</evidence>
<dbReference type="GO" id="GO:0005975">
    <property type="term" value="P:carbohydrate metabolic process"/>
    <property type="evidence" value="ECO:0007669"/>
    <property type="project" value="InterPro"/>
</dbReference>
<name>A0A7W7GM46_9MICC</name>
<keyword evidence="7" id="KW-0460">Magnesium</keyword>
<dbReference type="CDD" id="cd00959">
    <property type="entry name" value="DeoC"/>
    <property type="match status" value="1"/>
</dbReference>
<dbReference type="GO" id="GO:0005737">
    <property type="term" value="C:cytoplasm"/>
    <property type="evidence" value="ECO:0007669"/>
    <property type="project" value="UniProtKB-SubCell"/>
</dbReference>
<dbReference type="InterPro" id="IPR016066">
    <property type="entry name" value="A-D-PHexomutase_CS"/>
</dbReference>
<dbReference type="Pfam" id="PF00408">
    <property type="entry name" value="PGM_PMM_IV"/>
    <property type="match status" value="1"/>
</dbReference>
<dbReference type="GO" id="GO:0006018">
    <property type="term" value="P:2-deoxyribose 1-phosphate catabolic process"/>
    <property type="evidence" value="ECO:0007669"/>
    <property type="project" value="UniProtKB-UniRule"/>
</dbReference>
<dbReference type="InterPro" id="IPR005843">
    <property type="entry name" value="A-D-PHexomutase_C"/>
</dbReference>
<accession>A0A7W7GM46</accession>
<dbReference type="EMBL" id="JACHNA010000001">
    <property type="protein sequence ID" value="MBB4734647.1"/>
    <property type="molecule type" value="Genomic_DNA"/>
</dbReference>
<dbReference type="GO" id="GO:0006166">
    <property type="term" value="P:purine ribonucleoside salvage"/>
    <property type="evidence" value="ECO:0007669"/>
    <property type="project" value="TreeGrafter"/>
</dbReference>
<dbReference type="FunFam" id="3.20.20.70:FF:000044">
    <property type="entry name" value="Deoxyribose-phosphate aldolase"/>
    <property type="match status" value="1"/>
</dbReference>
<evidence type="ECO:0000259" key="15">
    <source>
        <dbReference type="Pfam" id="PF00408"/>
    </source>
</evidence>
<feature type="region of interest" description="Disordered" evidence="14">
    <location>
        <begin position="474"/>
        <end position="526"/>
    </location>
</feature>
<dbReference type="InterPro" id="IPR002915">
    <property type="entry name" value="DeoC/FbaB/LacD_aldolase"/>
</dbReference>
<comment type="similarity">
    <text evidence="2">Belongs to the phosphohexose mutase family.</text>
</comment>
<evidence type="ECO:0000256" key="6">
    <source>
        <dbReference type="ARBA" id="ARBA00022723"/>
    </source>
</evidence>
<evidence type="ECO:0000256" key="5">
    <source>
        <dbReference type="ARBA" id="ARBA00022553"/>
    </source>
</evidence>
<keyword evidence="10 13" id="KW-0704">Schiff base</keyword>
<dbReference type="SUPFAM" id="SSF51569">
    <property type="entry name" value="Aldolase"/>
    <property type="match status" value="1"/>
</dbReference>
<dbReference type="HAMAP" id="MF_00114">
    <property type="entry name" value="DeoC_type1"/>
    <property type="match status" value="1"/>
</dbReference>
<dbReference type="Gene3D" id="3.40.120.10">
    <property type="entry name" value="Alpha-D-Glucose-1,6-Bisphosphate, subunit A, domain 3"/>
    <property type="match status" value="3"/>
</dbReference>
<dbReference type="SUPFAM" id="SSF53738">
    <property type="entry name" value="Phosphoglucomutase, first 3 domains"/>
    <property type="match status" value="3"/>
</dbReference>
<feature type="domain" description="Alpha-D-phosphohexomutase C-terminal" evidence="15">
    <location>
        <begin position="526"/>
        <end position="565"/>
    </location>
</feature>
<dbReference type="PANTHER" id="PTHR45745:SF1">
    <property type="entry name" value="PHOSPHOGLUCOMUTASE 2B-RELATED"/>
    <property type="match status" value="1"/>
</dbReference>
<evidence type="ECO:0000256" key="13">
    <source>
        <dbReference type="HAMAP-Rule" id="MF_00114"/>
    </source>
</evidence>
<dbReference type="Proteomes" id="UP000540191">
    <property type="component" value="Unassembled WGS sequence"/>
</dbReference>
<sequence length="832" mass="86332">MTASLPLDPAVRLAARQWAAHDPDPENVRVLERELAAAESGSAADAGQAAASLADRFAGPLRFGTAGLRASVGPGPARINRVVVRRAATGLARWLTDGIGDDEGPAGVVVGHDARHGSAAFARDVAGVLLAAGAHVTVLPRPLPTPVLAFLVRHLNADAGVMVTASHNPPQDNGLKVYAGGRMTDEPGRGAQIVAPFDEQIAARIDHEAWPKDIPMSEDGWDVAGEDLIDAYREAALGVLDTVSGPSGGPDRGLRIVYTPLHGVGGAILPGLFAEAGFGDLHVVEAQAEPDPDFPTLTFPNPEEPGALDLALDEARRRQADLVVANDPDADRLALAVPSPDTPGGWRLLTGDEIGVLLGAHLMPRLQAMGRSTATSLVSSTRLGHLARAAGVEHHVTLTGFKWIARAPRLGYGYEEALGYCVAPNLVRDKDGLTAALLAAELVAGLATGGRTVESELARLDAEHGAVATAQVSVRTSDPATRERALRRLREHPPTHLDGSPVTTRRDLAAPDSEGSGASDADALPPTQGLLYAAEDGTRLIVRPSGTEPKLKGYLEVPAEHSRAAHARLARLSTEVDALLDRGDDRHACRLATAAPGSDGPGPTDTVGRMIDTAELARMIDHTALKPETSAEDITRLTDEARRLGTASVCVNPRWVADAAAALAGSPVLVCTVVGFPLGATTTATKAYEAHRALADGAREIDMVIDVAAARAGDRERLEEDVRAVAEQVHAADAPGGAGLLKVILETCLLNDDQIVLACQAAVAAGADYVKTSTGFSSAGARVDHVALMRRTVGASIGVKASGGVRTREDALALIDAGATRIGASASVDILS</sequence>
<feature type="domain" description="Alpha-D-phosphohexomutase alpha/beta/alpha" evidence="17">
    <location>
        <begin position="250"/>
        <end position="336"/>
    </location>
</feature>
<dbReference type="PROSITE" id="PS00710">
    <property type="entry name" value="PGM_PMM"/>
    <property type="match status" value="1"/>
</dbReference>
<dbReference type="InterPro" id="IPR005844">
    <property type="entry name" value="A-D-PHexomutase_a/b/a-I"/>
</dbReference>
<keyword evidence="6" id="KW-0479">Metal-binding</keyword>
<dbReference type="CDD" id="cd05799">
    <property type="entry name" value="PGM2"/>
    <property type="match status" value="1"/>
</dbReference>
<dbReference type="AlphaFoldDB" id="A0A7W7GM46"/>
<dbReference type="SUPFAM" id="SSF55957">
    <property type="entry name" value="Phosphoglucomutase, C-terminal domain"/>
    <property type="match status" value="1"/>
</dbReference>
<dbReference type="SMART" id="SM01133">
    <property type="entry name" value="DeoC"/>
    <property type="match status" value="1"/>
</dbReference>
<keyword evidence="8 19" id="KW-0413">Isomerase</keyword>
<comment type="similarity">
    <text evidence="3 13">Belongs to the DeoC/FbaB aldolase family. DeoC type 1 subfamily.</text>
</comment>
<evidence type="ECO:0000256" key="9">
    <source>
        <dbReference type="ARBA" id="ARBA00023239"/>
    </source>
</evidence>
<protein>
    <recommendedName>
        <fullName evidence="13">Deoxyribose-phosphate aldolase</fullName>
        <shortName evidence="13">DERA</shortName>
        <ecNumber evidence="13">4.1.2.4</ecNumber>
    </recommendedName>
    <alternativeName>
        <fullName evidence="13">2-deoxy-D-ribose 5-phosphate aldolase</fullName>
    </alternativeName>
    <alternativeName>
        <fullName evidence="13">Phosphodeoxyriboaldolase</fullName>
        <shortName evidence="13">Deoxyriboaldolase</shortName>
    </alternativeName>
</protein>
<evidence type="ECO:0000256" key="7">
    <source>
        <dbReference type="ARBA" id="ARBA00022842"/>
    </source>
</evidence>
<gene>
    <name evidence="13" type="primary">deoC</name>
    <name evidence="19" type="ORF">HDA30_000155</name>
</gene>
<keyword evidence="20" id="KW-1185">Reference proteome</keyword>
<evidence type="ECO:0000259" key="16">
    <source>
        <dbReference type="Pfam" id="PF02878"/>
    </source>
</evidence>
<dbReference type="RefSeq" id="WP_343059248.1">
    <property type="nucleotide sequence ID" value="NZ_JACHNA010000001.1"/>
</dbReference>
<feature type="active site" description="Proton donor/acceptor" evidence="13">
    <location>
        <position position="800"/>
    </location>
</feature>
<keyword evidence="5" id="KW-0597">Phosphoprotein</keyword>
<keyword evidence="9 13" id="KW-0456">Lyase</keyword>
<dbReference type="UniPathway" id="UPA00002">
    <property type="reaction ID" value="UER00468"/>
</dbReference>
<dbReference type="InterPro" id="IPR011343">
    <property type="entry name" value="DeoC"/>
</dbReference>
<evidence type="ECO:0000256" key="4">
    <source>
        <dbReference type="ARBA" id="ARBA00022490"/>
    </source>
</evidence>
<evidence type="ECO:0000259" key="18">
    <source>
        <dbReference type="Pfam" id="PF02880"/>
    </source>
</evidence>
<dbReference type="InterPro" id="IPR013785">
    <property type="entry name" value="Aldolase_TIM"/>
</dbReference>
<dbReference type="EC" id="4.1.2.4" evidence="13"/>
<dbReference type="NCBIfam" id="TIGR00126">
    <property type="entry name" value="deoC"/>
    <property type="match status" value="1"/>
</dbReference>
<dbReference type="Gene3D" id="3.20.20.70">
    <property type="entry name" value="Aldolase class I"/>
    <property type="match status" value="1"/>
</dbReference>
<dbReference type="Pfam" id="PF01791">
    <property type="entry name" value="DeoC"/>
    <property type="match status" value="1"/>
</dbReference>
<comment type="cofactor">
    <cofactor evidence="1">
        <name>Mg(2+)</name>
        <dbReference type="ChEBI" id="CHEBI:18420"/>
    </cofactor>
</comment>
<evidence type="ECO:0000256" key="14">
    <source>
        <dbReference type="SAM" id="MobiDB-lite"/>
    </source>
</evidence>
<reference evidence="19 20" key="1">
    <citation type="submission" date="2020-08" db="EMBL/GenBank/DDBJ databases">
        <title>Sequencing the genomes of 1000 actinobacteria strains.</title>
        <authorList>
            <person name="Klenk H.-P."/>
        </authorList>
    </citation>
    <scope>NUCLEOTIDE SEQUENCE [LARGE SCALE GENOMIC DNA]</scope>
    <source>
        <strain evidence="19 20">DSM 23974</strain>
    </source>
</reference>
<keyword evidence="4 13" id="KW-0963">Cytoplasm</keyword>
<feature type="active site" description="Proton donor/acceptor" evidence="13">
    <location>
        <position position="702"/>
    </location>
</feature>
<feature type="domain" description="Alpha-D-phosphohexomutase alpha/beta/alpha" evidence="18">
    <location>
        <begin position="351"/>
        <end position="453"/>
    </location>
</feature>
<dbReference type="InterPro" id="IPR036900">
    <property type="entry name" value="A-D-PHexomutase_C_sf"/>
</dbReference>